<accession>A0ABT2A927</accession>
<gene>
    <name evidence="1" type="ORF">NX782_16055</name>
</gene>
<evidence type="ECO:0000313" key="2">
    <source>
        <dbReference type="Proteomes" id="UP001205560"/>
    </source>
</evidence>
<name>A0ABT2A927_9BURK</name>
<sequence length="158" mass="17577">MPELVVSTFDVSVLSDVALQLMKAAVQHAYRHQGEEVYDMQRAELCSLAGLPLMTTEDFHASMLEACKALVVIEVIDSSSPFRDDLPYASWQVFKEVRFSDSRLCFEIGNGTFDKTLMASLPLLKPSKRPVNRKAVFAKRYTNKKSSVVDGPSTALLS</sequence>
<proteinExistence type="predicted"/>
<organism evidence="1 2">
    <name type="scientific">Massilia norwichensis</name>
    <dbReference type="NCBI Taxonomy" id="1442366"/>
    <lineage>
        <taxon>Bacteria</taxon>
        <taxon>Pseudomonadati</taxon>
        <taxon>Pseudomonadota</taxon>
        <taxon>Betaproteobacteria</taxon>
        <taxon>Burkholderiales</taxon>
        <taxon>Oxalobacteraceae</taxon>
        <taxon>Telluria group</taxon>
        <taxon>Massilia</taxon>
    </lineage>
</organism>
<evidence type="ECO:0000313" key="1">
    <source>
        <dbReference type="EMBL" id="MCS0590708.1"/>
    </source>
</evidence>
<dbReference type="RefSeq" id="WP_258846485.1">
    <property type="nucleotide sequence ID" value="NZ_JANUGX010000019.1"/>
</dbReference>
<protein>
    <submittedName>
        <fullName evidence="1">Uncharacterized protein</fullName>
    </submittedName>
</protein>
<keyword evidence="2" id="KW-1185">Reference proteome</keyword>
<comment type="caution">
    <text evidence="1">The sequence shown here is derived from an EMBL/GenBank/DDBJ whole genome shotgun (WGS) entry which is preliminary data.</text>
</comment>
<dbReference type="Proteomes" id="UP001205560">
    <property type="component" value="Unassembled WGS sequence"/>
</dbReference>
<reference evidence="1 2" key="1">
    <citation type="submission" date="2022-08" db="EMBL/GenBank/DDBJ databases">
        <title>Reclassification of Massilia species as members of the genera Telluria, Duganella, Pseudoduganella, Mokoshia gen. nov. and Zemynaea gen. nov. using orthogonal and non-orthogonal genome-based approaches.</title>
        <authorList>
            <person name="Bowman J.P."/>
        </authorList>
    </citation>
    <scope>NUCLEOTIDE SEQUENCE [LARGE SCALE GENOMIC DNA]</scope>
    <source>
        <strain evidence="1 2">LMG 28164</strain>
    </source>
</reference>
<dbReference type="EMBL" id="JANUGX010000019">
    <property type="protein sequence ID" value="MCS0590708.1"/>
    <property type="molecule type" value="Genomic_DNA"/>
</dbReference>